<evidence type="ECO:0000256" key="8">
    <source>
        <dbReference type="ARBA" id="ARBA00022989"/>
    </source>
</evidence>
<dbReference type="SMART" id="SM00091">
    <property type="entry name" value="PAS"/>
    <property type="match status" value="2"/>
</dbReference>
<feature type="domain" description="PAC" evidence="13">
    <location>
        <begin position="487"/>
        <end position="539"/>
    </location>
</feature>
<dbReference type="PANTHER" id="PTHR43304">
    <property type="entry name" value="PHYTOCHROME-LIKE PROTEIN CPH1"/>
    <property type="match status" value="1"/>
</dbReference>
<comment type="subcellular location">
    <subcellularLocation>
        <location evidence="2">Membrane</location>
    </subcellularLocation>
</comment>
<keyword evidence="16" id="KW-1185">Reference proteome</keyword>
<dbReference type="SUPFAM" id="SSF55874">
    <property type="entry name" value="ATPase domain of HSP90 chaperone/DNA topoisomerase II/histidine kinase"/>
    <property type="match status" value="1"/>
</dbReference>
<dbReference type="EC" id="2.7.13.3" evidence="3"/>
<accession>A0ABU0ZY27</accession>
<dbReference type="InterPro" id="IPR000700">
    <property type="entry name" value="PAS-assoc_C"/>
</dbReference>
<dbReference type="PROSITE" id="PS50113">
    <property type="entry name" value="PAC"/>
    <property type="match status" value="1"/>
</dbReference>
<feature type="domain" description="CHASE" evidence="14">
    <location>
        <begin position="109"/>
        <end position="245"/>
    </location>
</feature>
<evidence type="ECO:0000256" key="2">
    <source>
        <dbReference type="ARBA" id="ARBA00004370"/>
    </source>
</evidence>
<dbReference type="GO" id="GO:0005524">
    <property type="term" value="F:ATP binding"/>
    <property type="evidence" value="ECO:0007669"/>
    <property type="project" value="UniProtKB-KW"/>
</dbReference>
<evidence type="ECO:0000313" key="15">
    <source>
        <dbReference type="EMBL" id="MDQ7916289.1"/>
    </source>
</evidence>
<dbReference type="PRINTS" id="PR00344">
    <property type="entry name" value="BCTRLSENSOR"/>
</dbReference>
<evidence type="ECO:0000256" key="7">
    <source>
        <dbReference type="ARBA" id="ARBA00022777"/>
    </source>
</evidence>
<keyword evidence="8 10" id="KW-1133">Transmembrane helix</keyword>
<sequence>MSNKLNVFFSWFINRPKITGFAVFFAVLLVFSFIIYQEYSLSQDQENEKEAEVLSFVEQNIEQSFKSGYMAALTLALTINDKGEPENFNKVAEKILSSSTTISSLQLVPNGIISHVYPYVPNRKALKLNILKDSKLNDEAKKAIIDKNMHFAGPINLIQGGEAVVGRLPIFIKNEFWGFSVVLINKKDFIENAGINKFSKKGFDFKLSKVYKNSSQEAFYYGQENAFDSSSSHKVYIEDGDWNIYIYSKNKDHLLLPLLSLTVAAFLFSIVIGWFTANFLKLQQKVDDQAVKLLNSEQRFKTIFNRAPIGIVHIAANNHKFITANEHFLNKLGYSLEEIHGITFDAICQQPEDLKTLLESGGKLETDFIKKGGDKNNMRMAITCLKHIDTPTYIFIIEDVTERNKTQSALKELKSRMEMAAHIAQLGYWEWNIDTNEILWTKTMYEIYRVANDTKLTGEFVLSKVHPSDVQRYISKLKTLLDGGSSSPYEAKILAPDGSLIFVMGHLENEINKEGRVIKLKGTLIDISGEKRIKEELNQSYDMVLKQNQRLINFSYIVSHNLRSHASNIQSLIYLLLDMDHAEEQKEMFGMLSSVSQALDDTLFDLNDVINIQNNTSIFIESILVRKYIQRVLEVLQVEISQKNVKILINVPAEIKISFNPAYFESILLNFISNAIRYKHPDRISTILIDYLVLKDRPVLKIKDNGIGIDLEKNGEKLFGMYKTFSKDTESRGLGLFISKGQMEALGGKITVQSELGKGSVFNLFF</sequence>
<dbReference type="RefSeq" id="WP_308862905.1">
    <property type="nucleotide sequence ID" value="NZ_JAVHUL010000003.1"/>
</dbReference>
<dbReference type="PROSITE" id="PS50839">
    <property type="entry name" value="CHASE"/>
    <property type="match status" value="1"/>
</dbReference>
<evidence type="ECO:0000259" key="13">
    <source>
        <dbReference type="PROSITE" id="PS50113"/>
    </source>
</evidence>
<keyword evidence="15" id="KW-0067">ATP-binding</keyword>
<dbReference type="InterPro" id="IPR005467">
    <property type="entry name" value="His_kinase_dom"/>
</dbReference>
<proteinExistence type="predicted"/>
<dbReference type="PROSITE" id="PS50109">
    <property type="entry name" value="HIS_KIN"/>
    <property type="match status" value="1"/>
</dbReference>
<dbReference type="Gene3D" id="3.30.450.20">
    <property type="entry name" value="PAS domain"/>
    <property type="match status" value="2"/>
</dbReference>
<dbReference type="Proteomes" id="UP001230915">
    <property type="component" value="Unassembled WGS sequence"/>
</dbReference>
<dbReference type="Pfam" id="PF13426">
    <property type="entry name" value="PAS_9"/>
    <property type="match status" value="1"/>
</dbReference>
<dbReference type="Pfam" id="PF02518">
    <property type="entry name" value="HATPase_c"/>
    <property type="match status" value="1"/>
</dbReference>
<keyword evidence="7" id="KW-0418">Kinase</keyword>
<dbReference type="InterPro" id="IPR052162">
    <property type="entry name" value="Sensor_kinase/Photoreceptor"/>
</dbReference>
<dbReference type="EMBL" id="JAVHUL010000003">
    <property type="protein sequence ID" value="MDQ7916289.1"/>
    <property type="molecule type" value="Genomic_DNA"/>
</dbReference>
<feature type="transmembrane region" description="Helical" evidence="10">
    <location>
        <begin position="254"/>
        <end position="275"/>
    </location>
</feature>
<dbReference type="SMART" id="SM00387">
    <property type="entry name" value="HATPase_c"/>
    <property type="match status" value="1"/>
</dbReference>
<evidence type="ECO:0000256" key="5">
    <source>
        <dbReference type="ARBA" id="ARBA00022679"/>
    </source>
</evidence>
<dbReference type="Gene3D" id="3.30.565.10">
    <property type="entry name" value="Histidine kinase-like ATPase, C-terminal domain"/>
    <property type="match status" value="1"/>
</dbReference>
<dbReference type="Gene3D" id="1.10.287.130">
    <property type="match status" value="1"/>
</dbReference>
<dbReference type="InterPro" id="IPR000014">
    <property type="entry name" value="PAS"/>
</dbReference>
<evidence type="ECO:0000256" key="1">
    <source>
        <dbReference type="ARBA" id="ARBA00000085"/>
    </source>
</evidence>
<protein>
    <recommendedName>
        <fullName evidence="3">histidine kinase</fullName>
        <ecNumber evidence="3">2.7.13.3</ecNumber>
    </recommendedName>
</protein>
<dbReference type="SMART" id="SM01079">
    <property type="entry name" value="CHASE"/>
    <property type="match status" value="1"/>
</dbReference>
<evidence type="ECO:0000256" key="3">
    <source>
        <dbReference type="ARBA" id="ARBA00012438"/>
    </source>
</evidence>
<evidence type="ECO:0000256" key="6">
    <source>
        <dbReference type="ARBA" id="ARBA00022692"/>
    </source>
</evidence>
<keyword evidence="9 10" id="KW-0472">Membrane</keyword>
<keyword evidence="5" id="KW-0808">Transferase</keyword>
<keyword evidence="4" id="KW-0597">Phosphoprotein</keyword>
<evidence type="ECO:0000259" key="11">
    <source>
        <dbReference type="PROSITE" id="PS50109"/>
    </source>
</evidence>
<dbReference type="SUPFAM" id="SSF55785">
    <property type="entry name" value="PYP-like sensor domain (PAS domain)"/>
    <property type="match status" value="2"/>
</dbReference>
<dbReference type="PANTHER" id="PTHR43304:SF1">
    <property type="entry name" value="PAC DOMAIN-CONTAINING PROTEIN"/>
    <property type="match status" value="1"/>
</dbReference>
<evidence type="ECO:0000256" key="9">
    <source>
        <dbReference type="ARBA" id="ARBA00023136"/>
    </source>
</evidence>
<dbReference type="InterPro" id="IPR006189">
    <property type="entry name" value="CHASE_dom"/>
</dbReference>
<dbReference type="InterPro" id="IPR042240">
    <property type="entry name" value="CHASE_sf"/>
</dbReference>
<evidence type="ECO:0000256" key="10">
    <source>
        <dbReference type="SAM" id="Phobius"/>
    </source>
</evidence>
<dbReference type="InterPro" id="IPR003594">
    <property type="entry name" value="HATPase_dom"/>
</dbReference>
<keyword evidence="6 10" id="KW-0812">Transmembrane</keyword>
<feature type="transmembrane region" description="Helical" evidence="10">
    <location>
        <begin position="18"/>
        <end position="36"/>
    </location>
</feature>
<dbReference type="Gene3D" id="3.30.450.350">
    <property type="entry name" value="CHASE domain"/>
    <property type="match status" value="1"/>
</dbReference>
<evidence type="ECO:0000259" key="14">
    <source>
        <dbReference type="PROSITE" id="PS50839"/>
    </source>
</evidence>
<comment type="caution">
    <text evidence="15">The sequence shown here is derived from an EMBL/GenBank/DDBJ whole genome shotgun (WGS) entry which is preliminary data.</text>
</comment>
<evidence type="ECO:0000313" key="16">
    <source>
        <dbReference type="Proteomes" id="UP001230915"/>
    </source>
</evidence>
<dbReference type="InterPro" id="IPR004358">
    <property type="entry name" value="Sig_transdc_His_kin-like_C"/>
</dbReference>
<dbReference type="InterPro" id="IPR036890">
    <property type="entry name" value="HATPase_C_sf"/>
</dbReference>
<keyword evidence="15" id="KW-0547">Nucleotide-binding</keyword>
<comment type="catalytic activity">
    <reaction evidence="1">
        <text>ATP + protein L-histidine = ADP + protein N-phospho-L-histidine.</text>
        <dbReference type="EC" id="2.7.13.3"/>
    </reaction>
</comment>
<feature type="domain" description="Histidine kinase" evidence="11">
    <location>
        <begin position="557"/>
        <end position="766"/>
    </location>
</feature>
<dbReference type="NCBIfam" id="TIGR00229">
    <property type="entry name" value="sensory_box"/>
    <property type="match status" value="1"/>
</dbReference>
<feature type="domain" description="PAS" evidence="12">
    <location>
        <begin position="296"/>
        <end position="372"/>
    </location>
</feature>
<evidence type="ECO:0000259" key="12">
    <source>
        <dbReference type="PROSITE" id="PS50112"/>
    </source>
</evidence>
<organism evidence="15 16">
    <name type="scientific">Mesonia profundi</name>
    <dbReference type="NCBI Taxonomy" id="3070998"/>
    <lineage>
        <taxon>Bacteria</taxon>
        <taxon>Pseudomonadati</taxon>
        <taxon>Bacteroidota</taxon>
        <taxon>Flavobacteriia</taxon>
        <taxon>Flavobacteriales</taxon>
        <taxon>Flavobacteriaceae</taxon>
        <taxon>Mesonia</taxon>
    </lineage>
</organism>
<gene>
    <name evidence="15" type="ORF">RBU60_01780</name>
</gene>
<name>A0ABU0ZY27_9FLAO</name>
<reference evidence="15 16" key="1">
    <citation type="submission" date="2023-08" db="EMBL/GenBank/DDBJ databases">
        <title>Mesonia sp. MT50, isolated from deep-sea sediment of the Mariana Trench.</title>
        <authorList>
            <person name="Fu H."/>
        </authorList>
    </citation>
    <scope>NUCLEOTIDE SEQUENCE [LARGE SCALE GENOMIC DNA]</scope>
    <source>
        <strain evidence="15 16">MT50</strain>
    </source>
</reference>
<dbReference type="InterPro" id="IPR035965">
    <property type="entry name" value="PAS-like_dom_sf"/>
</dbReference>
<dbReference type="Pfam" id="PF03924">
    <property type="entry name" value="CHASE"/>
    <property type="match status" value="1"/>
</dbReference>
<evidence type="ECO:0000256" key="4">
    <source>
        <dbReference type="ARBA" id="ARBA00022553"/>
    </source>
</evidence>
<dbReference type="PROSITE" id="PS50112">
    <property type="entry name" value="PAS"/>
    <property type="match status" value="1"/>
</dbReference>